<protein>
    <submittedName>
        <fullName evidence="1">Uncharacterized protein</fullName>
    </submittedName>
</protein>
<reference evidence="1 2" key="1">
    <citation type="submission" date="2013-09" db="EMBL/GenBank/DDBJ databases">
        <title>High correlation between genotypes and phenotypes of environmental bacteria Comamonas testosteroni strains.</title>
        <authorList>
            <person name="Liu L."/>
            <person name="Zhu W."/>
            <person name="Xia X."/>
            <person name="Xu B."/>
            <person name="Luo M."/>
            <person name="Wang G."/>
        </authorList>
    </citation>
    <scope>NUCLEOTIDE SEQUENCE [LARGE SCALE GENOMIC DNA]</scope>
    <source>
        <strain evidence="1 2">JL40</strain>
    </source>
</reference>
<dbReference type="Proteomes" id="UP000029553">
    <property type="component" value="Unassembled WGS sequence"/>
</dbReference>
<comment type="caution">
    <text evidence="1">The sequence shown here is derived from an EMBL/GenBank/DDBJ whole genome shotgun (WGS) entry which is preliminary data.</text>
</comment>
<evidence type="ECO:0000313" key="2">
    <source>
        <dbReference type="Proteomes" id="UP000029553"/>
    </source>
</evidence>
<organism evidence="1 2">
    <name type="scientific">Comamonas testosteroni</name>
    <name type="common">Pseudomonas testosteroni</name>
    <dbReference type="NCBI Taxonomy" id="285"/>
    <lineage>
        <taxon>Bacteria</taxon>
        <taxon>Pseudomonadati</taxon>
        <taxon>Pseudomonadota</taxon>
        <taxon>Betaproteobacteria</taxon>
        <taxon>Burkholderiales</taxon>
        <taxon>Comamonadaceae</taxon>
        <taxon>Comamonas</taxon>
    </lineage>
</organism>
<sequence length="58" mass="6485">MYGTTVCNTIQCTVYEFIVTKVLGDDLRGKIVNLYFIASLYGLHDVVREVVQEAQSLG</sequence>
<dbReference type="EMBL" id="AWOR01000037">
    <property type="protein sequence ID" value="KGH30922.1"/>
    <property type="molecule type" value="Genomic_DNA"/>
</dbReference>
<dbReference type="AlphaFoldDB" id="A0A096HPM0"/>
<proteinExistence type="predicted"/>
<gene>
    <name evidence="1" type="ORF">P353_08655</name>
</gene>
<evidence type="ECO:0000313" key="1">
    <source>
        <dbReference type="EMBL" id="KGH30922.1"/>
    </source>
</evidence>
<accession>A0A096HPM0</accession>
<name>A0A096HPM0_COMTE</name>